<comment type="caution">
    <text evidence="1">The sequence shown here is derived from an EMBL/GenBank/DDBJ whole genome shotgun (WGS) entry which is preliminary data.</text>
</comment>
<evidence type="ECO:0000313" key="1">
    <source>
        <dbReference type="EMBL" id="PTD15902.1"/>
    </source>
</evidence>
<keyword evidence="2" id="KW-1185">Reference proteome</keyword>
<dbReference type="EMBL" id="PHHF01000085">
    <property type="protein sequence ID" value="PTD15902.1"/>
    <property type="molecule type" value="Genomic_DNA"/>
</dbReference>
<dbReference type="Proteomes" id="UP000241206">
    <property type="component" value="Unassembled WGS sequence"/>
</dbReference>
<sequence>MFHLASFDEIAGVAHGIEVTNPNMVARIRRAADSLNRYEIATRLGQAITEAADAAHLRDFEEAEFGEASADAIVDCEYQDELAAAWSLVAAEHQLISPETIIAHDGSVH</sequence>
<proteinExistence type="predicted"/>
<gene>
    <name evidence="1" type="ORF">CV103_21475</name>
</gene>
<name>A0A2T4HJB7_9SPHN</name>
<evidence type="ECO:0000313" key="2">
    <source>
        <dbReference type="Proteomes" id="UP000241206"/>
    </source>
</evidence>
<dbReference type="RefSeq" id="WP_107396165.1">
    <property type="nucleotide sequence ID" value="NZ_PHHF01000085.1"/>
</dbReference>
<protein>
    <submittedName>
        <fullName evidence="1">Uncharacterized protein</fullName>
    </submittedName>
</protein>
<organism evidence="1 2">
    <name type="scientific">Edaphosphingomonas fennica</name>
    <dbReference type="NCBI Taxonomy" id="114404"/>
    <lineage>
        <taxon>Bacteria</taxon>
        <taxon>Pseudomonadati</taxon>
        <taxon>Pseudomonadota</taxon>
        <taxon>Alphaproteobacteria</taxon>
        <taxon>Sphingomonadales</taxon>
        <taxon>Rhizorhabdaceae</taxon>
        <taxon>Edaphosphingomonas</taxon>
    </lineage>
</organism>
<accession>A0A2T4HJB7</accession>
<reference evidence="1 2" key="1">
    <citation type="submission" date="2017-11" db="EMBL/GenBank/DDBJ databases">
        <title>Sphingomonas oleivorans sp. nov., isolated from oil-contaminated soil.</title>
        <authorList>
            <person name="Wang L."/>
            <person name="Chen L."/>
        </authorList>
    </citation>
    <scope>NUCLEOTIDE SEQUENCE [LARGE SCALE GENOMIC DNA]</scope>
    <source>
        <strain evidence="1 2">K101</strain>
    </source>
</reference>
<dbReference type="AlphaFoldDB" id="A0A2T4HJB7"/>